<evidence type="ECO:0000256" key="7">
    <source>
        <dbReference type="ARBA" id="ARBA00049339"/>
    </source>
</evidence>
<dbReference type="InterPro" id="IPR009080">
    <property type="entry name" value="tRNAsynth_Ia_anticodon-bd"/>
</dbReference>
<dbReference type="InterPro" id="IPR036695">
    <property type="entry name" value="Arg-tRNA-synth_N_sf"/>
</dbReference>
<evidence type="ECO:0000256" key="2">
    <source>
        <dbReference type="ARBA" id="ARBA00022598"/>
    </source>
</evidence>
<comment type="subcellular location">
    <subcellularLocation>
        <location evidence="8">Cytoplasm</location>
    </subcellularLocation>
</comment>
<evidence type="ECO:0000256" key="1">
    <source>
        <dbReference type="ARBA" id="ARBA00005594"/>
    </source>
</evidence>
<dbReference type="KEGG" id="mpi:Mpet_0612"/>
<dbReference type="PRINTS" id="PR01038">
    <property type="entry name" value="TRNASYNTHARG"/>
</dbReference>
<accession>E1RI01</accession>
<dbReference type="Gene3D" id="3.40.50.620">
    <property type="entry name" value="HUPs"/>
    <property type="match status" value="1"/>
</dbReference>
<keyword evidence="3 8" id="KW-0547">Nucleotide-binding</keyword>
<keyword evidence="5 8" id="KW-0648">Protein biosynthesis</keyword>
<dbReference type="InterPro" id="IPR001412">
    <property type="entry name" value="aa-tRNA-synth_I_CS"/>
</dbReference>
<comment type="similarity">
    <text evidence="1 8 9">Belongs to the class-I aminoacyl-tRNA synthetase family.</text>
</comment>
<dbReference type="Pfam" id="PF00750">
    <property type="entry name" value="tRNA-synt_1d"/>
    <property type="match status" value="1"/>
</dbReference>
<evidence type="ECO:0000313" key="12">
    <source>
        <dbReference type="EMBL" id="ADN35386.1"/>
    </source>
</evidence>
<dbReference type="InterPro" id="IPR001278">
    <property type="entry name" value="Arg-tRNA-ligase"/>
</dbReference>
<keyword evidence="2 8" id="KW-0436">Ligase</keyword>
<dbReference type="SUPFAM" id="SSF52374">
    <property type="entry name" value="Nucleotidylyl transferase"/>
    <property type="match status" value="1"/>
</dbReference>
<organism evidence="12 13">
    <name type="scientific">Methanolacinia petrolearia (strain DSM 11571 / OCM 486 / SEBR 4847)</name>
    <name type="common">Methanoplanus petrolearius</name>
    <dbReference type="NCBI Taxonomy" id="679926"/>
    <lineage>
        <taxon>Archaea</taxon>
        <taxon>Methanobacteriati</taxon>
        <taxon>Methanobacteriota</taxon>
        <taxon>Stenosarchaea group</taxon>
        <taxon>Methanomicrobia</taxon>
        <taxon>Methanomicrobiales</taxon>
        <taxon>Methanomicrobiaceae</taxon>
        <taxon>Methanolacinia</taxon>
    </lineage>
</organism>
<dbReference type="EC" id="6.1.1.19" evidence="8"/>
<dbReference type="GO" id="GO:0006420">
    <property type="term" value="P:arginyl-tRNA aminoacylation"/>
    <property type="evidence" value="ECO:0007669"/>
    <property type="project" value="UniProtKB-UniRule"/>
</dbReference>
<dbReference type="PANTHER" id="PTHR11956">
    <property type="entry name" value="ARGINYL-TRNA SYNTHETASE"/>
    <property type="match status" value="1"/>
</dbReference>
<dbReference type="eggNOG" id="arCOG00487">
    <property type="taxonomic scope" value="Archaea"/>
</dbReference>
<evidence type="ECO:0000256" key="3">
    <source>
        <dbReference type="ARBA" id="ARBA00022741"/>
    </source>
</evidence>
<comment type="catalytic activity">
    <reaction evidence="7 8">
        <text>tRNA(Arg) + L-arginine + ATP = L-arginyl-tRNA(Arg) + AMP + diphosphate</text>
        <dbReference type="Rhea" id="RHEA:20301"/>
        <dbReference type="Rhea" id="RHEA-COMP:9658"/>
        <dbReference type="Rhea" id="RHEA-COMP:9673"/>
        <dbReference type="ChEBI" id="CHEBI:30616"/>
        <dbReference type="ChEBI" id="CHEBI:32682"/>
        <dbReference type="ChEBI" id="CHEBI:33019"/>
        <dbReference type="ChEBI" id="CHEBI:78442"/>
        <dbReference type="ChEBI" id="CHEBI:78513"/>
        <dbReference type="ChEBI" id="CHEBI:456215"/>
        <dbReference type="EC" id="6.1.1.19"/>
    </reaction>
</comment>
<dbReference type="InterPro" id="IPR014729">
    <property type="entry name" value="Rossmann-like_a/b/a_fold"/>
</dbReference>
<dbReference type="HOGENOM" id="CLU_006406_6_1_2"/>
<keyword evidence="4 8" id="KW-0067">ATP-binding</keyword>
<evidence type="ECO:0000259" key="10">
    <source>
        <dbReference type="SMART" id="SM00836"/>
    </source>
</evidence>
<dbReference type="GeneID" id="9743061"/>
<name>E1RI01_METP4</name>
<evidence type="ECO:0000259" key="11">
    <source>
        <dbReference type="SMART" id="SM01016"/>
    </source>
</evidence>
<dbReference type="AlphaFoldDB" id="E1RI01"/>
<evidence type="ECO:0000256" key="8">
    <source>
        <dbReference type="HAMAP-Rule" id="MF_00123"/>
    </source>
</evidence>
<proteinExistence type="inferred from homology"/>
<dbReference type="CDD" id="cd07956">
    <property type="entry name" value="Anticodon_Ia_Arg"/>
    <property type="match status" value="1"/>
</dbReference>
<dbReference type="Gene3D" id="3.30.1360.70">
    <property type="entry name" value="Arginyl tRNA synthetase N-terminal domain"/>
    <property type="match status" value="1"/>
</dbReference>
<dbReference type="Pfam" id="PF03485">
    <property type="entry name" value="Arg_tRNA_synt_N"/>
    <property type="match status" value="1"/>
</dbReference>
<dbReference type="GO" id="GO:0005524">
    <property type="term" value="F:ATP binding"/>
    <property type="evidence" value="ECO:0007669"/>
    <property type="project" value="UniProtKB-UniRule"/>
</dbReference>
<reference evidence="12 13" key="1">
    <citation type="journal article" date="2010" name="Stand. Genomic Sci.">
        <title>Complete genome sequence of Methanoplanus petrolearius type strain (SEBR 4847).</title>
        <authorList>
            <person name="Brambilla E."/>
            <person name="Djao O.D."/>
            <person name="Daligault H."/>
            <person name="Lapidus A."/>
            <person name="Lucas S."/>
            <person name="Hammon N."/>
            <person name="Nolan M."/>
            <person name="Tice H."/>
            <person name="Cheng J.F."/>
            <person name="Han C."/>
            <person name="Tapia R."/>
            <person name="Goodwin L."/>
            <person name="Pitluck S."/>
            <person name="Liolios K."/>
            <person name="Ivanova N."/>
            <person name="Mavromatis K."/>
            <person name="Mikhailova N."/>
            <person name="Pati A."/>
            <person name="Chen A."/>
            <person name="Palaniappan K."/>
            <person name="Land M."/>
            <person name="Hauser L."/>
            <person name="Chang Y.J."/>
            <person name="Jeffries C.D."/>
            <person name="Rohde M."/>
            <person name="Spring S."/>
            <person name="Sikorski J."/>
            <person name="Goker M."/>
            <person name="Woyke T."/>
            <person name="Bristow J."/>
            <person name="Eisen J.A."/>
            <person name="Markowitz V."/>
            <person name="Hugenholtz P."/>
            <person name="Kyrpides N.C."/>
            <person name="Klenk H.P."/>
        </authorList>
    </citation>
    <scope>NUCLEOTIDE SEQUENCE [LARGE SCALE GENOMIC DNA]</scope>
    <source>
        <strain evidence="13">DSM 11571 / OCM 486 / SEBR 4847</strain>
    </source>
</reference>
<dbReference type="GO" id="GO:0005737">
    <property type="term" value="C:cytoplasm"/>
    <property type="evidence" value="ECO:0007669"/>
    <property type="project" value="UniProtKB-SubCell"/>
</dbReference>
<dbReference type="RefSeq" id="WP_013328564.1">
    <property type="nucleotide sequence ID" value="NC_014507.1"/>
</dbReference>
<dbReference type="Gene3D" id="1.10.730.10">
    <property type="entry name" value="Isoleucyl-tRNA Synthetase, Domain 1"/>
    <property type="match status" value="1"/>
</dbReference>
<dbReference type="SMART" id="SM01016">
    <property type="entry name" value="Arg_tRNA_synt_N"/>
    <property type="match status" value="1"/>
</dbReference>
<dbReference type="Pfam" id="PF05746">
    <property type="entry name" value="DALR_1"/>
    <property type="match status" value="1"/>
</dbReference>
<dbReference type="Proteomes" id="UP000006565">
    <property type="component" value="Chromosome"/>
</dbReference>
<dbReference type="InterPro" id="IPR035684">
    <property type="entry name" value="ArgRS_core"/>
</dbReference>
<dbReference type="OrthoDB" id="372102at2157"/>
<keyword evidence="8" id="KW-0963">Cytoplasm</keyword>
<dbReference type="SMART" id="SM00836">
    <property type="entry name" value="DALR_1"/>
    <property type="match status" value="1"/>
</dbReference>
<keyword evidence="13" id="KW-1185">Reference proteome</keyword>
<dbReference type="PROSITE" id="PS00178">
    <property type="entry name" value="AA_TRNA_LIGASE_I"/>
    <property type="match status" value="1"/>
</dbReference>
<evidence type="ECO:0000256" key="6">
    <source>
        <dbReference type="ARBA" id="ARBA00023146"/>
    </source>
</evidence>
<sequence>MFFETYAVVEEALRKATGEENVLITDGGDHADLASTVAFSLAKSRRMNPAALASEIASQVKDELSGKGIGVEVKGPYINFIFGKKYLEEVIVEALKEGYGSLPQKPGRICLEHTSANPNGPLHVGHIRNSVIGDTLSRVLRKAGYTLEVEYYVNDMGRQIAIVSWGFDNIGLAQNEGEKDDHYVARVYVAANRAIEADESIKEEIDRRMALIENGDPEMVRKFRDAVLMCVGGIKETLLDLNVKHNRFIFESDFVRNGLMMNVLHRLEALPEAKHEGVLSLDLTEFGFEKEYVLRRSDGTSVYAARDLAYHEWKSDNFERIINVLGADHKLIGRQLQATMQLLGDKVPEIVFFEFVSLPEGSMSTRAGKFISTDELLEHVFEKALEEVETRRPELSADEKSSIARSVATGAIRFDIVRVSPDKATVFDWKEALDFEKQSAPYIQYAHARACSILEKAGEFEESFSAESEYEVALAKHIALFPKVIADVAGDLRPHVLAIYARELADLFNTFYRFDPVLKAEGDLRNSRLTLVKAAQNTLKEALETLGIDAVRSM</sequence>
<dbReference type="GO" id="GO:0004814">
    <property type="term" value="F:arginine-tRNA ligase activity"/>
    <property type="evidence" value="ECO:0007669"/>
    <property type="project" value="UniProtKB-UniRule"/>
</dbReference>
<dbReference type="HAMAP" id="MF_00123">
    <property type="entry name" value="Arg_tRNA_synth"/>
    <property type="match status" value="1"/>
</dbReference>
<dbReference type="InterPro" id="IPR008909">
    <property type="entry name" value="DALR_anticod-bd"/>
</dbReference>
<dbReference type="InterPro" id="IPR005148">
    <property type="entry name" value="Arg-tRNA-synth_N"/>
</dbReference>
<evidence type="ECO:0000313" key="13">
    <source>
        <dbReference type="Proteomes" id="UP000006565"/>
    </source>
</evidence>
<evidence type="ECO:0000256" key="5">
    <source>
        <dbReference type="ARBA" id="ARBA00022917"/>
    </source>
</evidence>
<dbReference type="EMBL" id="CP002117">
    <property type="protein sequence ID" value="ADN35386.1"/>
    <property type="molecule type" value="Genomic_DNA"/>
</dbReference>
<dbReference type="NCBIfam" id="TIGR00456">
    <property type="entry name" value="argS"/>
    <property type="match status" value="1"/>
</dbReference>
<keyword evidence="6 8" id="KW-0030">Aminoacyl-tRNA synthetase</keyword>
<gene>
    <name evidence="8" type="primary">argS</name>
    <name evidence="12" type="ordered locus">Mpet_0612</name>
</gene>
<feature type="domain" description="DALR anticodon binding" evidence="10">
    <location>
        <begin position="443"/>
        <end position="554"/>
    </location>
</feature>
<dbReference type="CDD" id="cd00671">
    <property type="entry name" value="ArgRS_core"/>
    <property type="match status" value="1"/>
</dbReference>
<dbReference type="SUPFAM" id="SSF55190">
    <property type="entry name" value="Arginyl-tRNA synthetase (ArgRS), N-terminal 'additional' domain"/>
    <property type="match status" value="1"/>
</dbReference>
<dbReference type="STRING" id="679926.Mpet_0612"/>
<feature type="domain" description="Arginyl tRNA synthetase N-terminal" evidence="11">
    <location>
        <begin position="7"/>
        <end position="82"/>
    </location>
</feature>
<protein>
    <recommendedName>
        <fullName evidence="8">Arginine--tRNA ligase</fullName>
        <ecNumber evidence="8">6.1.1.19</ecNumber>
    </recommendedName>
    <alternativeName>
        <fullName evidence="8">Arginyl-tRNA synthetase</fullName>
        <shortName evidence="8">ArgRS</shortName>
    </alternativeName>
</protein>
<feature type="short sequence motif" description="'HIGH' region" evidence="8">
    <location>
        <begin position="116"/>
        <end position="126"/>
    </location>
</feature>
<dbReference type="PANTHER" id="PTHR11956:SF5">
    <property type="entry name" value="ARGININE--TRNA LIGASE, CYTOPLASMIC"/>
    <property type="match status" value="1"/>
</dbReference>
<evidence type="ECO:0000256" key="9">
    <source>
        <dbReference type="RuleBase" id="RU363038"/>
    </source>
</evidence>
<evidence type="ECO:0000256" key="4">
    <source>
        <dbReference type="ARBA" id="ARBA00022840"/>
    </source>
</evidence>
<dbReference type="SUPFAM" id="SSF47323">
    <property type="entry name" value="Anticodon-binding domain of a subclass of class I aminoacyl-tRNA synthetases"/>
    <property type="match status" value="1"/>
</dbReference>